<dbReference type="PANTHER" id="PTHR40370">
    <property type="entry name" value="EXPRESSED PROTEIN"/>
    <property type="match status" value="1"/>
</dbReference>
<evidence type="ECO:0000259" key="2">
    <source>
        <dbReference type="Pfam" id="PF11274"/>
    </source>
</evidence>
<reference evidence="3 4" key="1">
    <citation type="submission" date="2015-09" db="EMBL/GenBank/DDBJ databases">
        <title>Host preference determinants of Valsa canker pathogens revealed by comparative genomics.</title>
        <authorList>
            <person name="Yin Z."/>
            <person name="Huang L."/>
        </authorList>
    </citation>
    <scope>NUCLEOTIDE SEQUENCE [LARGE SCALE GENOMIC DNA]</scope>
    <source>
        <strain evidence="3 4">03-1</strain>
    </source>
</reference>
<evidence type="ECO:0000256" key="1">
    <source>
        <dbReference type="SAM" id="MobiDB-lite"/>
    </source>
</evidence>
<gene>
    <name evidence="3" type="ORF">VMCG_01149</name>
</gene>
<dbReference type="PANTHER" id="PTHR40370:SF1">
    <property type="entry name" value="DUF3074 DOMAIN-CONTAINING PROTEIN"/>
    <property type="match status" value="1"/>
</dbReference>
<name>A0A423X6W4_9PEZI</name>
<dbReference type="Proteomes" id="UP000283895">
    <property type="component" value="Unassembled WGS sequence"/>
</dbReference>
<proteinExistence type="predicted"/>
<dbReference type="EMBL" id="LKEA01000002">
    <property type="protein sequence ID" value="ROW11496.1"/>
    <property type="molecule type" value="Genomic_DNA"/>
</dbReference>
<dbReference type="OrthoDB" id="6423603at2759"/>
<feature type="region of interest" description="Disordered" evidence="1">
    <location>
        <begin position="373"/>
        <end position="404"/>
    </location>
</feature>
<dbReference type="InterPro" id="IPR024500">
    <property type="entry name" value="DUF3074"/>
</dbReference>
<evidence type="ECO:0000313" key="3">
    <source>
        <dbReference type="EMBL" id="ROW11496.1"/>
    </source>
</evidence>
<sequence>MTENHLHYTGPPLLRLAGLKTSQLPAPSATADELRPFVTQLLQEAVPFIDTAAPRAAAGGTPDHHHHATPKALWKSKGVKTQPGSDARVEVTERVAVLTATGTASGAMEKDTWVCRRSVHADSAVGGSASWAEFVDCIRDRHAETEDAFTPGVMAHRTAVTWLDGGGGGGGGAVASSSSSSSSPPPPPVEVGGVRWGRFGLYLVEMKHKIPPPLKPRVFSVVQLIASAVGGGDGDESQGQGQDEFVVVSVTVDDFAEGALKGRAELSAEKGVVIGAYASVERVRRLPSPGGEIEWIMATTSDAKGVLPMWVQTRAVPGQVAKDVGMFLSWIAEERGKKARLPARSIGCLGTASKALMLPSGCCMTPTGARLWSPLRTPTPRSGPGSLGGLVRAPGQSPAPGWATPTAAARSRGWGTRSTLVALAVLES</sequence>
<comment type="caution">
    <text evidence="3">The sequence shown here is derived from an EMBL/GenBank/DDBJ whole genome shotgun (WGS) entry which is preliminary data.</text>
</comment>
<evidence type="ECO:0000313" key="4">
    <source>
        <dbReference type="Proteomes" id="UP000283895"/>
    </source>
</evidence>
<dbReference type="SUPFAM" id="SSF55961">
    <property type="entry name" value="Bet v1-like"/>
    <property type="match status" value="1"/>
</dbReference>
<keyword evidence="4" id="KW-1185">Reference proteome</keyword>
<feature type="compositionally biased region" description="Gly residues" evidence="1">
    <location>
        <begin position="164"/>
        <end position="173"/>
    </location>
</feature>
<accession>A0A423X6W4</accession>
<dbReference type="Pfam" id="PF11274">
    <property type="entry name" value="DUF3074"/>
    <property type="match status" value="1"/>
</dbReference>
<protein>
    <recommendedName>
        <fullName evidence="2">DUF3074 domain-containing protein</fullName>
    </recommendedName>
</protein>
<feature type="domain" description="DUF3074" evidence="2">
    <location>
        <begin position="113"/>
        <end position="331"/>
    </location>
</feature>
<dbReference type="AlphaFoldDB" id="A0A423X6W4"/>
<feature type="region of interest" description="Disordered" evidence="1">
    <location>
        <begin position="55"/>
        <end position="85"/>
    </location>
</feature>
<organism evidence="3 4">
    <name type="scientific">Cytospora schulzeri</name>
    <dbReference type="NCBI Taxonomy" id="448051"/>
    <lineage>
        <taxon>Eukaryota</taxon>
        <taxon>Fungi</taxon>
        <taxon>Dikarya</taxon>
        <taxon>Ascomycota</taxon>
        <taxon>Pezizomycotina</taxon>
        <taxon>Sordariomycetes</taxon>
        <taxon>Sordariomycetidae</taxon>
        <taxon>Diaporthales</taxon>
        <taxon>Cytosporaceae</taxon>
        <taxon>Cytospora</taxon>
    </lineage>
</organism>
<feature type="region of interest" description="Disordered" evidence="1">
    <location>
        <begin position="164"/>
        <end position="191"/>
    </location>
</feature>